<feature type="domain" description="AGC-kinase C-terminal" evidence="6">
    <location>
        <begin position="42"/>
        <end position="96"/>
    </location>
</feature>
<dbReference type="OrthoDB" id="63267at2759"/>
<evidence type="ECO:0000256" key="4">
    <source>
        <dbReference type="ARBA" id="ARBA00022777"/>
    </source>
</evidence>
<dbReference type="PANTHER" id="PTHR24353">
    <property type="entry name" value="CYCLIC NUCLEOTIDE-DEPENDENT PROTEIN KINASE"/>
    <property type="match status" value="1"/>
</dbReference>
<keyword evidence="5" id="KW-0067">ATP-binding</keyword>
<proteinExistence type="predicted"/>
<dbReference type="GO" id="GO:0004691">
    <property type="term" value="F:cAMP-dependent protein kinase activity"/>
    <property type="evidence" value="ECO:0007669"/>
    <property type="project" value="TreeGrafter"/>
</dbReference>
<keyword evidence="1" id="KW-0723">Serine/threonine-protein kinase</keyword>
<accession>A0A4C1VRF1</accession>
<protein>
    <submittedName>
        <fullName evidence="7">Protein kinase DC2</fullName>
    </submittedName>
</protein>
<dbReference type="Gene3D" id="1.10.510.10">
    <property type="entry name" value="Transferase(Phosphotransferase) domain 1"/>
    <property type="match status" value="1"/>
</dbReference>
<evidence type="ECO:0000313" key="7">
    <source>
        <dbReference type="EMBL" id="GBP41110.1"/>
    </source>
</evidence>
<dbReference type="Proteomes" id="UP000299102">
    <property type="component" value="Unassembled WGS sequence"/>
</dbReference>
<reference evidence="7 8" key="1">
    <citation type="journal article" date="2019" name="Commun. Biol.">
        <title>The bagworm genome reveals a unique fibroin gene that provides high tensile strength.</title>
        <authorList>
            <person name="Kono N."/>
            <person name="Nakamura H."/>
            <person name="Ohtoshi R."/>
            <person name="Tomita M."/>
            <person name="Numata K."/>
            <person name="Arakawa K."/>
        </authorList>
    </citation>
    <scope>NUCLEOTIDE SEQUENCE [LARGE SCALE GENOMIC DNA]</scope>
</reference>
<evidence type="ECO:0000256" key="3">
    <source>
        <dbReference type="ARBA" id="ARBA00022741"/>
    </source>
</evidence>
<evidence type="ECO:0000313" key="8">
    <source>
        <dbReference type="Proteomes" id="UP000299102"/>
    </source>
</evidence>
<evidence type="ECO:0000256" key="1">
    <source>
        <dbReference type="ARBA" id="ARBA00022527"/>
    </source>
</evidence>
<name>A0A4C1VRF1_EUMVA</name>
<dbReference type="PROSITE" id="PS51285">
    <property type="entry name" value="AGC_KINASE_CTER"/>
    <property type="match status" value="1"/>
</dbReference>
<dbReference type="EMBL" id="BGZK01000393">
    <property type="protein sequence ID" value="GBP41110.1"/>
    <property type="molecule type" value="Genomic_DNA"/>
</dbReference>
<dbReference type="STRING" id="151549.A0A4C1VRF1"/>
<dbReference type="SMART" id="SM00133">
    <property type="entry name" value="S_TK_X"/>
    <property type="match status" value="1"/>
</dbReference>
<dbReference type="InterPro" id="IPR000961">
    <property type="entry name" value="AGC-kinase_C"/>
</dbReference>
<dbReference type="GO" id="GO:0005829">
    <property type="term" value="C:cytosol"/>
    <property type="evidence" value="ECO:0007669"/>
    <property type="project" value="TreeGrafter"/>
</dbReference>
<gene>
    <name evidence="7" type="primary">Pka-C3</name>
    <name evidence="7" type="ORF">EVAR_32563_1</name>
</gene>
<keyword evidence="8" id="KW-1185">Reference proteome</keyword>
<organism evidence="7 8">
    <name type="scientific">Eumeta variegata</name>
    <name type="common">Bagworm moth</name>
    <name type="synonym">Eumeta japonica</name>
    <dbReference type="NCBI Taxonomy" id="151549"/>
    <lineage>
        <taxon>Eukaryota</taxon>
        <taxon>Metazoa</taxon>
        <taxon>Ecdysozoa</taxon>
        <taxon>Arthropoda</taxon>
        <taxon>Hexapoda</taxon>
        <taxon>Insecta</taxon>
        <taxon>Pterygota</taxon>
        <taxon>Neoptera</taxon>
        <taxon>Endopterygota</taxon>
        <taxon>Lepidoptera</taxon>
        <taxon>Glossata</taxon>
        <taxon>Ditrysia</taxon>
        <taxon>Tineoidea</taxon>
        <taxon>Psychidae</taxon>
        <taxon>Oiketicinae</taxon>
        <taxon>Eumeta</taxon>
    </lineage>
</organism>
<comment type="caution">
    <text evidence="7">The sequence shown here is derived from an EMBL/GenBank/DDBJ whole genome shotgun (WGS) entry which is preliminary data.</text>
</comment>
<dbReference type="AlphaFoldDB" id="A0A4C1VRF1"/>
<evidence type="ECO:0000259" key="6">
    <source>
        <dbReference type="PROSITE" id="PS51285"/>
    </source>
</evidence>
<evidence type="ECO:0000256" key="2">
    <source>
        <dbReference type="ARBA" id="ARBA00022679"/>
    </source>
</evidence>
<dbReference type="GO" id="GO:0005524">
    <property type="term" value="F:ATP binding"/>
    <property type="evidence" value="ECO:0007669"/>
    <property type="project" value="UniProtKB-KW"/>
</dbReference>
<sequence length="96" mass="11387">MDIKCILNFDIVLRTHRWRPVGVLPYYQKCGSEDVKRHRWFKHVDWADVFLKKLTPPIVPTVSYEGDTSNFDDYPETDWKAARALDPDELKLFANF</sequence>
<keyword evidence="3" id="KW-0547">Nucleotide-binding</keyword>
<keyword evidence="4 7" id="KW-0418">Kinase</keyword>
<dbReference type="PANTHER" id="PTHR24353:SF37">
    <property type="entry name" value="CAMP-DEPENDENT PROTEIN KINASE CATALYTIC SUBUNIT PRKX"/>
    <property type="match status" value="1"/>
</dbReference>
<keyword evidence="2" id="KW-0808">Transferase</keyword>
<dbReference type="Gene3D" id="3.30.200.20">
    <property type="entry name" value="Phosphorylase Kinase, domain 1"/>
    <property type="match status" value="1"/>
</dbReference>
<dbReference type="GO" id="GO:0005952">
    <property type="term" value="C:cAMP-dependent protein kinase complex"/>
    <property type="evidence" value="ECO:0007669"/>
    <property type="project" value="TreeGrafter"/>
</dbReference>
<evidence type="ECO:0000256" key="5">
    <source>
        <dbReference type="ARBA" id="ARBA00022840"/>
    </source>
</evidence>